<gene>
    <name evidence="1" type="ORF">GV829_11760</name>
</gene>
<dbReference type="EMBL" id="CP053015">
    <property type="protein sequence ID" value="QJQ33033.1"/>
    <property type="molecule type" value="Genomic_DNA"/>
</dbReference>
<evidence type="ECO:0000313" key="1">
    <source>
        <dbReference type="EMBL" id="QJQ33033.1"/>
    </source>
</evidence>
<keyword evidence="2" id="KW-1185">Reference proteome</keyword>
<dbReference type="Proteomes" id="UP000503018">
    <property type="component" value="Chromosome"/>
</dbReference>
<organism evidence="1 2">
    <name type="scientific">Sphingomonas lacunae</name>
    <dbReference type="NCBI Taxonomy" id="2698828"/>
    <lineage>
        <taxon>Bacteria</taxon>
        <taxon>Pseudomonadati</taxon>
        <taxon>Pseudomonadota</taxon>
        <taxon>Alphaproteobacteria</taxon>
        <taxon>Sphingomonadales</taxon>
        <taxon>Sphingomonadaceae</taxon>
        <taxon>Sphingomonas</taxon>
    </lineage>
</organism>
<name>A0A6M4AVA2_9SPHN</name>
<evidence type="ECO:0000313" key="2">
    <source>
        <dbReference type="Proteomes" id="UP000503018"/>
    </source>
</evidence>
<proteinExistence type="predicted"/>
<dbReference type="Gene3D" id="2.60.40.1190">
    <property type="match status" value="1"/>
</dbReference>
<dbReference type="AlphaFoldDB" id="A0A6M4AVA2"/>
<protein>
    <submittedName>
        <fullName evidence="1">DOMON-like domain-containing protein</fullName>
    </submittedName>
</protein>
<dbReference type="CDD" id="cd09627">
    <property type="entry name" value="DOMON_murB_like"/>
    <property type="match status" value="1"/>
</dbReference>
<accession>A0A6M4AVA2</accession>
<dbReference type="KEGG" id="slan:GV829_11760"/>
<reference evidence="1 2" key="1">
    <citation type="submission" date="2020-01" db="EMBL/GenBank/DDBJ databases">
        <title>Sphingomonas sp. strain CSW-10.</title>
        <authorList>
            <person name="Chen W.-M."/>
        </authorList>
    </citation>
    <scope>NUCLEOTIDE SEQUENCE [LARGE SCALE GENOMIC DNA]</scope>
    <source>
        <strain evidence="1 2">CSW-10</strain>
    </source>
</reference>
<dbReference type="RefSeq" id="WP_169946891.1">
    <property type="nucleotide sequence ID" value="NZ_CP053015.1"/>
</dbReference>
<sequence length="183" mass="20470">MSSPLVLQCHGDTPAPLVDGISVAWQLFGDGQLWLRYFVDVAEENLVASGPAEPLRTDGLWNSTCFELFVRRPETTAYIEYNFAPSGQWAAYQFADYRRDVQNLPSPDSPEIGLDLGETHFALEATVRLPAEYHGLQIHVSLTAVIELRDGSKSYWSLRHPPGQPDFHHPDCFALTLEAPEQS</sequence>